<feature type="binding site" evidence="13">
    <location>
        <position position="199"/>
    </location>
    <ligand>
        <name>Fe cation</name>
        <dbReference type="ChEBI" id="CHEBI:24875"/>
        <label>1</label>
    </ligand>
</feature>
<evidence type="ECO:0000256" key="13">
    <source>
        <dbReference type="PIRSR" id="PIRSR607828-2"/>
    </source>
</evidence>
<dbReference type="PANTHER" id="PTHR12588:SF0">
    <property type="entry name" value="INOSITOL OXYGENASE"/>
    <property type="match status" value="1"/>
</dbReference>
<evidence type="ECO:0000256" key="3">
    <source>
        <dbReference type="ARBA" id="ARBA00005286"/>
    </source>
</evidence>
<evidence type="ECO:0000256" key="12">
    <source>
        <dbReference type="PIRSR" id="PIRSR607828-1"/>
    </source>
</evidence>
<comment type="subcellular location">
    <subcellularLocation>
        <location evidence="1 14">Cytoplasm</location>
    </subcellularLocation>
</comment>
<evidence type="ECO:0000256" key="6">
    <source>
        <dbReference type="ARBA" id="ARBA00022490"/>
    </source>
</evidence>
<feature type="binding site" evidence="13">
    <location>
        <position position="129"/>
    </location>
    <ligand>
        <name>Fe cation</name>
        <dbReference type="ChEBI" id="CHEBI:24875"/>
        <label>1</label>
    </ligand>
</feature>
<dbReference type="PANTHER" id="PTHR12588">
    <property type="entry name" value="MYOINOSITOL OXYGENASE"/>
    <property type="match status" value="1"/>
</dbReference>
<evidence type="ECO:0000256" key="4">
    <source>
        <dbReference type="ARBA" id="ARBA00011919"/>
    </source>
</evidence>
<evidence type="ECO:0000256" key="14">
    <source>
        <dbReference type="RuleBase" id="RU367039"/>
    </source>
</evidence>
<evidence type="ECO:0000256" key="2">
    <source>
        <dbReference type="ARBA" id="ARBA00005167"/>
    </source>
</evidence>
<gene>
    <name evidence="15" type="ORF">DM01DRAFT_270619</name>
</gene>
<dbReference type="Proteomes" id="UP000242146">
    <property type="component" value="Unassembled WGS sequence"/>
</dbReference>
<evidence type="ECO:0000256" key="9">
    <source>
        <dbReference type="ARBA" id="ARBA00023004"/>
    </source>
</evidence>
<keyword evidence="8 14" id="KW-0560">Oxidoreductase</keyword>
<evidence type="ECO:0000256" key="8">
    <source>
        <dbReference type="ARBA" id="ARBA00023002"/>
    </source>
</evidence>
<dbReference type="Gene3D" id="1.10.3210.10">
    <property type="entry name" value="Hypothetical protein af1432"/>
    <property type="match status" value="1"/>
</dbReference>
<feature type="binding site" evidence="13">
    <location>
        <position position="255"/>
    </location>
    <ligand>
        <name>Fe cation</name>
        <dbReference type="ChEBI" id="CHEBI:24875"/>
        <label>1</label>
    </ligand>
</feature>
<keyword evidence="6 14" id="KW-0963">Cytoplasm</keyword>
<dbReference type="GO" id="GO:0005737">
    <property type="term" value="C:cytoplasm"/>
    <property type="evidence" value="ECO:0007669"/>
    <property type="project" value="UniProtKB-SubCell"/>
</dbReference>
<dbReference type="GO" id="GO:0019310">
    <property type="term" value="P:inositol catabolic process"/>
    <property type="evidence" value="ECO:0007669"/>
    <property type="project" value="UniProtKB-UniRule"/>
</dbReference>
<feature type="binding site" evidence="12">
    <location>
        <begin position="92"/>
        <end position="94"/>
    </location>
    <ligand>
        <name>substrate</name>
    </ligand>
</feature>
<keyword evidence="16" id="KW-1185">Reference proteome</keyword>
<dbReference type="UniPathway" id="UPA00111">
    <property type="reaction ID" value="UER00527"/>
</dbReference>
<dbReference type="GO" id="GO:0050113">
    <property type="term" value="F:inositol oxygenase activity"/>
    <property type="evidence" value="ECO:0007669"/>
    <property type="project" value="UniProtKB-UniRule"/>
</dbReference>
<feature type="binding site" evidence="12">
    <location>
        <begin position="222"/>
        <end position="223"/>
    </location>
    <ligand>
        <name>substrate</name>
    </ligand>
</feature>
<protein>
    <recommendedName>
        <fullName evidence="5 14">Inositol oxygenase</fullName>
        <ecNumber evidence="4 14">1.13.99.1</ecNumber>
    </recommendedName>
    <alternativeName>
        <fullName evidence="10 14">Myo-inositol oxygenase</fullName>
    </alternativeName>
</protein>
<evidence type="ECO:0000313" key="15">
    <source>
        <dbReference type="EMBL" id="ORX53076.1"/>
    </source>
</evidence>
<comment type="cofactor">
    <cofactor evidence="13 14">
        <name>Fe cation</name>
        <dbReference type="ChEBI" id="CHEBI:24875"/>
    </cofactor>
    <text evidence="13 14">Binds 2 iron ions per subunit.</text>
</comment>
<proteinExistence type="inferred from homology"/>
<evidence type="ECO:0000256" key="5">
    <source>
        <dbReference type="ARBA" id="ARBA00019269"/>
    </source>
</evidence>
<feature type="binding site" evidence="13">
    <location>
        <position position="105"/>
    </location>
    <ligand>
        <name>Fe cation</name>
        <dbReference type="ChEBI" id="CHEBI:24875"/>
        <label>1</label>
    </ligand>
</feature>
<feature type="binding site" evidence="12">
    <location>
        <position position="133"/>
    </location>
    <ligand>
        <name>substrate</name>
    </ligand>
</feature>
<reference evidence="15 16" key="1">
    <citation type="submission" date="2016-07" db="EMBL/GenBank/DDBJ databases">
        <title>Pervasive Adenine N6-methylation of Active Genes in Fungi.</title>
        <authorList>
            <consortium name="DOE Joint Genome Institute"/>
            <person name="Mondo S.J."/>
            <person name="Dannebaum R.O."/>
            <person name="Kuo R.C."/>
            <person name="Labutti K."/>
            <person name="Haridas S."/>
            <person name="Kuo A."/>
            <person name="Salamov A."/>
            <person name="Ahrendt S.R."/>
            <person name="Lipzen A."/>
            <person name="Sullivan W."/>
            <person name="Andreopoulos W.B."/>
            <person name="Clum A."/>
            <person name="Lindquist E."/>
            <person name="Daum C."/>
            <person name="Ramamoorthy G.K."/>
            <person name="Gryganskyi A."/>
            <person name="Culley D."/>
            <person name="Magnuson J.K."/>
            <person name="James T.Y."/>
            <person name="O'Malley M.A."/>
            <person name="Stajich J.E."/>
            <person name="Spatafora J.W."/>
            <person name="Visel A."/>
            <person name="Grigoriev I.V."/>
        </authorList>
    </citation>
    <scope>NUCLEOTIDE SEQUENCE [LARGE SCALE GENOMIC DNA]</scope>
    <source>
        <strain evidence="15 16">NRRL 3301</strain>
    </source>
</reference>
<dbReference type="EC" id="1.13.99.1" evidence="4 14"/>
<feature type="binding site" evidence="13">
    <location>
        <position position="130"/>
    </location>
    <ligand>
        <name>Fe cation</name>
        <dbReference type="ChEBI" id="CHEBI:24875"/>
        <label>1</label>
    </ligand>
</feature>
<dbReference type="AlphaFoldDB" id="A0A1X2GG67"/>
<dbReference type="SUPFAM" id="SSF109604">
    <property type="entry name" value="HD-domain/PDEase-like"/>
    <property type="match status" value="1"/>
</dbReference>
<name>A0A1X2GG67_9FUNG</name>
<evidence type="ECO:0000256" key="11">
    <source>
        <dbReference type="ARBA" id="ARBA00048271"/>
    </source>
</evidence>
<evidence type="ECO:0000256" key="1">
    <source>
        <dbReference type="ARBA" id="ARBA00004496"/>
    </source>
</evidence>
<dbReference type="STRING" id="101127.A0A1X2GG67"/>
<dbReference type="OrthoDB" id="5151075at2759"/>
<keyword evidence="7 13" id="KW-0479">Metal-binding</keyword>
<feature type="binding site" evidence="13">
    <location>
        <position position="222"/>
    </location>
    <ligand>
        <name>Fe cation</name>
        <dbReference type="ChEBI" id="CHEBI:24875"/>
        <label>1</label>
    </ligand>
</feature>
<feature type="binding site" evidence="12">
    <location>
        <position position="36"/>
    </location>
    <ligand>
        <name>substrate</name>
    </ligand>
</feature>
<comment type="catalytic activity">
    <reaction evidence="11 14">
        <text>myo-inositol + O2 = D-glucuronate + H2O + H(+)</text>
        <dbReference type="Rhea" id="RHEA:23696"/>
        <dbReference type="ChEBI" id="CHEBI:15377"/>
        <dbReference type="ChEBI" id="CHEBI:15378"/>
        <dbReference type="ChEBI" id="CHEBI:15379"/>
        <dbReference type="ChEBI" id="CHEBI:17268"/>
        <dbReference type="ChEBI" id="CHEBI:58720"/>
        <dbReference type="EC" id="1.13.99.1"/>
    </reaction>
</comment>
<sequence length="287" mass="33578">MRNFQDLVPLIAEQTTNSAGGLVTWRQSKKPAETFRDYDHANDNVSALYRENHEKQTVAHVLAQKKKYCRRDRPQKDMSVWQVLEILDSFVDDSDPDTHLSQIMHAMQSAEAARKDDQPRWLILTALIHDLGKLLSVMGEPQWTVVGDTFPVGCAFSDKVVYWDYFQTNPDSQVSAYQSKHGIYNPHCGLDEVHMSFGHDEYLYHIVKDYLPEEASYVIRFHSFYSCHTAGAYEWLMNDHDHTMMHWVKVFNQYDLYSKDEKVPDVQALRPYYEDLIAEFFPAKIKW</sequence>
<evidence type="ECO:0000313" key="16">
    <source>
        <dbReference type="Proteomes" id="UP000242146"/>
    </source>
</evidence>
<dbReference type="Pfam" id="PF05153">
    <property type="entry name" value="MIOX"/>
    <property type="match status" value="1"/>
</dbReference>
<dbReference type="EMBL" id="MCGT01000016">
    <property type="protein sequence ID" value="ORX53076.1"/>
    <property type="molecule type" value="Genomic_DNA"/>
</dbReference>
<comment type="caution">
    <text evidence="15">The sequence shown here is derived from an EMBL/GenBank/DDBJ whole genome shotgun (WGS) entry which is preliminary data.</text>
</comment>
<organism evidence="15 16">
    <name type="scientific">Hesseltinella vesiculosa</name>
    <dbReference type="NCBI Taxonomy" id="101127"/>
    <lineage>
        <taxon>Eukaryota</taxon>
        <taxon>Fungi</taxon>
        <taxon>Fungi incertae sedis</taxon>
        <taxon>Mucoromycota</taxon>
        <taxon>Mucoromycotina</taxon>
        <taxon>Mucoromycetes</taxon>
        <taxon>Mucorales</taxon>
        <taxon>Cunninghamellaceae</taxon>
        <taxon>Hesseltinella</taxon>
    </lineage>
</organism>
<dbReference type="InterPro" id="IPR007828">
    <property type="entry name" value="Inositol_oxygenase"/>
</dbReference>
<keyword evidence="9 13" id="KW-0408">Iron</keyword>
<comment type="pathway">
    <text evidence="2 14">Polyol metabolism; myo-inositol degradation into D-glucuronate; D-glucuronate from myo-inositol: step 1/1.</text>
</comment>
<evidence type="ECO:0000256" key="7">
    <source>
        <dbReference type="ARBA" id="ARBA00022723"/>
    </source>
</evidence>
<feature type="binding site" evidence="12">
    <location>
        <begin position="147"/>
        <end position="148"/>
    </location>
    <ligand>
        <name>substrate</name>
    </ligand>
</feature>
<comment type="similarity">
    <text evidence="3 14">Belongs to the myo-inositol oxygenase family.</text>
</comment>
<evidence type="ECO:0000256" key="10">
    <source>
        <dbReference type="ARBA" id="ARBA00029668"/>
    </source>
</evidence>
<accession>A0A1X2GG67</accession>
<dbReference type="GO" id="GO:0005506">
    <property type="term" value="F:iron ion binding"/>
    <property type="evidence" value="ECO:0007669"/>
    <property type="project" value="InterPro"/>
</dbReference>